<dbReference type="SUPFAM" id="SSF55681">
    <property type="entry name" value="Class II aaRS and biotin synthetases"/>
    <property type="match status" value="1"/>
</dbReference>
<dbReference type="Gene3D" id="3.30.930.10">
    <property type="entry name" value="Bira Bifunctional Protein, Domain 2"/>
    <property type="match status" value="1"/>
</dbReference>
<keyword evidence="6" id="KW-0805">Transcription regulation</keyword>
<dbReference type="OrthoDB" id="9807064at2"/>
<dbReference type="HAMAP" id="MF_00978">
    <property type="entry name" value="Bifunct_BirA"/>
    <property type="match status" value="1"/>
</dbReference>
<dbReference type="RefSeq" id="WP_102227743.1">
    <property type="nucleotide sequence ID" value="NZ_PNFY01000016.1"/>
</dbReference>
<dbReference type="GO" id="GO:0005737">
    <property type="term" value="C:cytoplasm"/>
    <property type="evidence" value="ECO:0007669"/>
    <property type="project" value="TreeGrafter"/>
</dbReference>
<dbReference type="GO" id="GO:0003677">
    <property type="term" value="F:DNA binding"/>
    <property type="evidence" value="ECO:0007669"/>
    <property type="project" value="UniProtKB-UniRule"/>
</dbReference>
<dbReference type="SUPFAM" id="SSF50037">
    <property type="entry name" value="C-terminal domain of transcriptional repressors"/>
    <property type="match status" value="1"/>
</dbReference>
<dbReference type="PROSITE" id="PS51733">
    <property type="entry name" value="BPL_LPL_CATALYTIC"/>
    <property type="match status" value="1"/>
</dbReference>
<keyword evidence="1 6" id="KW-0436">Ligase</keyword>
<protein>
    <recommendedName>
        <fullName evidence="6">Bifunctional ligase/repressor BirA</fullName>
    </recommendedName>
    <alternativeName>
        <fullName evidence="6">Biotin--[acetyl-CoA-carboxylase] ligase</fullName>
        <ecNumber evidence="6">6.3.4.15</ecNumber>
    </alternativeName>
    <alternativeName>
        <fullName evidence="6">Biotin--protein ligase</fullName>
    </alternativeName>
    <alternativeName>
        <fullName evidence="6">Biotin-[acetyl-CoA carboxylase] synthetase</fullName>
    </alternativeName>
</protein>
<evidence type="ECO:0000256" key="1">
    <source>
        <dbReference type="ARBA" id="ARBA00022598"/>
    </source>
</evidence>
<evidence type="ECO:0000259" key="7">
    <source>
        <dbReference type="PROSITE" id="PS51733"/>
    </source>
</evidence>
<dbReference type="NCBIfam" id="TIGR00121">
    <property type="entry name" value="birA_ligase"/>
    <property type="match status" value="1"/>
</dbReference>
<feature type="domain" description="BPL/LPL catalytic" evidence="7">
    <location>
        <begin position="69"/>
        <end position="263"/>
    </location>
</feature>
<reference evidence="8 9" key="1">
    <citation type="submission" date="2017-09" db="EMBL/GenBank/DDBJ databases">
        <title>Bacterial strain isolated from the female urinary microbiota.</title>
        <authorList>
            <person name="Thomas-White K."/>
            <person name="Kumar N."/>
            <person name="Forster S."/>
            <person name="Putonti C."/>
            <person name="Lawley T."/>
            <person name="Wolfe A.J."/>
        </authorList>
    </citation>
    <scope>NUCLEOTIDE SEQUENCE [LARGE SCALE GENOMIC DNA]</scope>
    <source>
        <strain evidence="8 9">UMB0852</strain>
    </source>
</reference>
<dbReference type="InterPro" id="IPR003142">
    <property type="entry name" value="BPL_C"/>
</dbReference>
<evidence type="ECO:0000256" key="2">
    <source>
        <dbReference type="ARBA" id="ARBA00022741"/>
    </source>
</evidence>
<dbReference type="GO" id="GO:0006355">
    <property type="term" value="P:regulation of DNA-templated transcription"/>
    <property type="evidence" value="ECO:0007669"/>
    <property type="project" value="UniProtKB-UniRule"/>
</dbReference>
<dbReference type="GO" id="GO:0005524">
    <property type="term" value="F:ATP binding"/>
    <property type="evidence" value="ECO:0007669"/>
    <property type="project" value="UniProtKB-UniRule"/>
</dbReference>
<comment type="catalytic activity">
    <reaction evidence="6">
        <text>biotin + L-lysyl-[protein] + ATP = N(6)-biotinyl-L-lysyl-[protein] + AMP + diphosphate + H(+)</text>
        <dbReference type="Rhea" id="RHEA:11756"/>
        <dbReference type="Rhea" id="RHEA-COMP:9752"/>
        <dbReference type="Rhea" id="RHEA-COMP:10505"/>
        <dbReference type="ChEBI" id="CHEBI:15378"/>
        <dbReference type="ChEBI" id="CHEBI:29969"/>
        <dbReference type="ChEBI" id="CHEBI:30616"/>
        <dbReference type="ChEBI" id="CHEBI:33019"/>
        <dbReference type="ChEBI" id="CHEBI:57586"/>
        <dbReference type="ChEBI" id="CHEBI:83144"/>
        <dbReference type="ChEBI" id="CHEBI:456215"/>
        <dbReference type="EC" id="6.3.4.15"/>
    </reaction>
</comment>
<dbReference type="InterPro" id="IPR013196">
    <property type="entry name" value="HTH_11"/>
</dbReference>
<dbReference type="STRING" id="84521.SAMN04487994_101723"/>
<feature type="binding site" evidence="6">
    <location>
        <position position="188"/>
    </location>
    <ligand>
        <name>biotin</name>
        <dbReference type="ChEBI" id="CHEBI:57586"/>
    </ligand>
</feature>
<dbReference type="InterPro" id="IPR030855">
    <property type="entry name" value="Bifunct_BirA"/>
</dbReference>
<comment type="similarity">
    <text evidence="6">Belongs to the biotin--protein ligase family.</text>
</comment>
<dbReference type="AlphaFoldDB" id="A0A2N6SN87"/>
<dbReference type="CDD" id="cd16442">
    <property type="entry name" value="BPL"/>
    <property type="match status" value="1"/>
</dbReference>
<dbReference type="SUPFAM" id="SSF46785">
    <property type="entry name" value="Winged helix' DNA-binding domain"/>
    <property type="match status" value="1"/>
</dbReference>
<dbReference type="Proteomes" id="UP000235682">
    <property type="component" value="Unassembled WGS sequence"/>
</dbReference>
<evidence type="ECO:0000256" key="4">
    <source>
        <dbReference type="ARBA" id="ARBA00023125"/>
    </source>
</evidence>
<evidence type="ECO:0000256" key="5">
    <source>
        <dbReference type="ARBA" id="ARBA00023267"/>
    </source>
</evidence>
<dbReference type="InterPro" id="IPR045864">
    <property type="entry name" value="aa-tRNA-synth_II/BPL/LPL"/>
</dbReference>
<dbReference type="GO" id="GO:0016740">
    <property type="term" value="F:transferase activity"/>
    <property type="evidence" value="ECO:0007669"/>
    <property type="project" value="UniProtKB-ARBA"/>
</dbReference>
<dbReference type="EMBL" id="PNHE01000012">
    <property type="protein sequence ID" value="PMC58510.1"/>
    <property type="molecule type" value="Genomic_DNA"/>
</dbReference>
<comment type="function">
    <text evidence="6">Acts both as a biotin--[acetyl-CoA-carboxylase] ligase and a repressor.</text>
</comment>
<name>A0A2N6SN87_9LACT</name>
<sequence>MTITDQILMTLIERKEQPISGQDLANHLSITRNTVWNHIKQLKENGYEINSQPGQGYILTELSPHLDATQLKYLLKRTFNALHIEVLPTTTSTNDIAKAYQADHPTQPALFVTQNQTKGRGRYGKSFKSDLDEGLYLSLVIPPSTTNFEEMTRYTLMVAVAVVEALKPWVEDDLAIKWVNDIFYNGKKIAGILCESIMSLENYEPQAVVIGIGINLAGSFTKDKELKEIAGTVFDTHLPNGFNLNQLIATLIKKIEGFHLSKDPQPLIEKYDHYLLGKGQKVTYQQQNSTYQGVLKGIDSNGQLLIQRNGKTETLIAGEVTFNSAQFAKEN</sequence>
<keyword evidence="2 6" id="KW-0547">Nucleotide-binding</keyword>
<dbReference type="InterPro" id="IPR036388">
    <property type="entry name" value="WH-like_DNA-bd_sf"/>
</dbReference>
<evidence type="ECO:0000313" key="8">
    <source>
        <dbReference type="EMBL" id="PMC58510.1"/>
    </source>
</evidence>
<dbReference type="InterPro" id="IPR011991">
    <property type="entry name" value="ArsR-like_HTH"/>
</dbReference>
<keyword evidence="6" id="KW-0804">Transcription</keyword>
<dbReference type="Pfam" id="PF08279">
    <property type="entry name" value="HTH_11"/>
    <property type="match status" value="1"/>
</dbReference>
<evidence type="ECO:0000256" key="3">
    <source>
        <dbReference type="ARBA" id="ARBA00022840"/>
    </source>
</evidence>
<dbReference type="InterPro" id="IPR004143">
    <property type="entry name" value="BPL_LPL_catalytic"/>
</dbReference>
<dbReference type="GO" id="GO:0004077">
    <property type="term" value="F:biotin--[biotin carboxyl-carrier protein] ligase activity"/>
    <property type="evidence" value="ECO:0007669"/>
    <property type="project" value="UniProtKB-UniRule"/>
</dbReference>
<dbReference type="Gene3D" id="1.10.10.10">
    <property type="entry name" value="Winged helix-like DNA-binding domain superfamily/Winged helix DNA-binding domain"/>
    <property type="match status" value="1"/>
</dbReference>
<dbReference type="GO" id="GO:0009249">
    <property type="term" value="P:protein lipoylation"/>
    <property type="evidence" value="ECO:0007669"/>
    <property type="project" value="UniProtKB-ARBA"/>
</dbReference>
<evidence type="ECO:0000313" key="9">
    <source>
        <dbReference type="Proteomes" id="UP000235682"/>
    </source>
</evidence>
<dbReference type="InterPro" id="IPR008988">
    <property type="entry name" value="Transcriptional_repressor_C"/>
</dbReference>
<dbReference type="Pfam" id="PF03099">
    <property type="entry name" value="BPL_LplA_LipB"/>
    <property type="match status" value="1"/>
</dbReference>
<comment type="caution">
    <text evidence="8">The sequence shown here is derived from an EMBL/GenBank/DDBJ whole genome shotgun (WGS) entry which is preliminary data.</text>
</comment>
<dbReference type="CDD" id="cd00090">
    <property type="entry name" value="HTH_ARSR"/>
    <property type="match status" value="1"/>
</dbReference>
<keyword evidence="5 6" id="KW-0092">Biotin</keyword>
<gene>
    <name evidence="6" type="primary">birA</name>
    <name evidence="8" type="ORF">CJ205_04005</name>
</gene>
<feature type="DNA-binding region" description="H-T-H motif" evidence="6">
    <location>
        <begin position="21"/>
        <end position="40"/>
    </location>
</feature>
<dbReference type="EC" id="6.3.4.15" evidence="6"/>
<feature type="binding site" evidence="6">
    <location>
        <begin position="92"/>
        <end position="94"/>
    </location>
    <ligand>
        <name>biotin</name>
        <dbReference type="ChEBI" id="CHEBI:57586"/>
    </ligand>
</feature>
<dbReference type="Gene3D" id="2.30.30.100">
    <property type="match status" value="1"/>
</dbReference>
<feature type="binding site" evidence="6">
    <location>
        <begin position="120"/>
        <end position="122"/>
    </location>
    <ligand>
        <name>biotin</name>
        <dbReference type="ChEBI" id="CHEBI:57586"/>
    </ligand>
</feature>
<dbReference type="PANTHER" id="PTHR12835">
    <property type="entry name" value="BIOTIN PROTEIN LIGASE"/>
    <property type="match status" value="1"/>
</dbReference>
<keyword evidence="3 6" id="KW-0067">ATP-binding</keyword>
<evidence type="ECO:0000256" key="6">
    <source>
        <dbReference type="HAMAP-Rule" id="MF_00978"/>
    </source>
</evidence>
<proteinExistence type="inferred from homology"/>
<dbReference type="Pfam" id="PF02237">
    <property type="entry name" value="BPL_C"/>
    <property type="match status" value="1"/>
</dbReference>
<organism evidence="8 9">
    <name type="scientific">Dolosicoccus paucivorans</name>
    <dbReference type="NCBI Taxonomy" id="84521"/>
    <lineage>
        <taxon>Bacteria</taxon>
        <taxon>Bacillati</taxon>
        <taxon>Bacillota</taxon>
        <taxon>Bacilli</taxon>
        <taxon>Lactobacillales</taxon>
        <taxon>Aerococcaceae</taxon>
        <taxon>Dolosicoccus</taxon>
    </lineage>
</organism>
<accession>A0A2N6SN87</accession>
<dbReference type="InterPro" id="IPR036390">
    <property type="entry name" value="WH_DNA-bd_sf"/>
</dbReference>
<keyword evidence="6" id="KW-0678">Repressor</keyword>
<keyword evidence="9" id="KW-1185">Reference proteome</keyword>
<keyword evidence="4 6" id="KW-0238">DNA-binding</keyword>
<dbReference type="PANTHER" id="PTHR12835:SF5">
    <property type="entry name" value="BIOTIN--PROTEIN LIGASE"/>
    <property type="match status" value="1"/>
</dbReference>
<dbReference type="InterPro" id="IPR004408">
    <property type="entry name" value="Biotin_CoA_COase_ligase"/>
</dbReference>
<feature type="binding site" evidence="6">
    <location>
        <position position="116"/>
    </location>
    <ligand>
        <name>biotin</name>
        <dbReference type="ChEBI" id="CHEBI:57586"/>
    </ligand>
</feature>